<sequence length="44" mass="5299">MMLRIMASDEKSMPLYWFPKDLEIGTKEYQDVFMVVVLPWMKSN</sequence>
<proteinExistence type="predicted"/>
<dbReference type="AlphaFoldDB" id="A0A0K2TCJ2"/>
<organism evidence="1">
    <name type="scientific">Lepeophtheirus salmonis</name>
    <name type="common">Salmon louse</name>
    <name type="synonym">Caligus salmonis</name>
    <dbReference type="NCBI Taxonomy" id="72036"/>
    <lineage>
        <taxon>Eukaryota</taxon>
        <taxon>Metazoa</taxon>
        <taxon>Ecdysozoa</taxon>
        <taxon>Arthropoda</taxon>
        <taxon>Crustacea</taxon>
        <taxon>Multicrustacea</taxon>
        <taxon>Hexanauplia</taxon>
        <taxon>Copepoda</taxon>
        <taxon>Siphonostomatoida</taxon>
        <taxon>Caligidae</taxon>
        <taxon>Lepeophtheirus</taxon>
    </lineage>
</organism>
<name>A0A0K2TCJ2_LEPSM</name>
<protein>
    <submittedName>
        <fullName evidence="1">Uncharacterized protein</fullName>
    </submittedName>
</protein>
<accession>A0A0K2TCJ2</accession>
<reference evidence="1" key="1">
    <citation type="submission" date="2014-05" db="EMBL/GenBank/DDBJ databases">
        <authorList>
            <person name="Chronopoulou M."/>
        </authorList>
    </citation>
    <scope>NUCLEOTIDE SEQUENCE</scope>
    <source>
        <tissue evidence="1">Whole organism</tissue>
    </source>
</reference>
<dbReference type="EMBL" id="HACA01005931">
    <property type="protein sequence ID" value="CDW23292.1"/>
    <property type="molecule type" value="Transcribed_RNA"/>
</dbReference>
<evidence type="ECO:0000313" key="1">
    <source>
        <dbReference type="EMBL" id="CDW23292.1"/>
    </source>
</evidence>